<dbReference type="HOGENOM" id="CLU_065464_1_0_1"/>
<accession>I2GZL3</accession>
<dbReference type="STRING" id="1071380.I2GZL3"/>
<dbReference type="FunCoup" id="I2GZL3">
    <property type="interactions" value="763"/>
</dbReference>
<dbReference type="Pfam" id="PF00347">
    <property type="entry name" value="Ribosomal_L6"/>
    <property type="match status" value="2"/>
</dbReference>
<dbReference type="PIRSF" id="PIRSF002162">
    <property type="entry name" value="Ribosomal_L6"/>
    <property type="match status" value="1"/>
</dbReference>
<dbReference type="InterPro" id="IPR002358">
    <property type="entry name" value="Ribosomal_uL6_CS"/>
</dbReference>
<dbReference type="AlphaFoldDB" id="I2GZL3"/>
<feature type="domain" description="Large ribosomal subunit protein uL6 alpha-beta" evidence="5">
    <location>
        <begin position="122"/>
        <end position="196"/>
    </location>
</feature>
<evidence type="ECO:0000256" key="2">
    <source>
        <dbReference type="ARBA" id="ARBA00022980"/>
    </source>
</evidence>
<evidence type="ECO:0000256" key="3">
    <source>
        <dbReference type="ARBA" id="ARBA00023274"/>
    </source>
</evidence>
<dbReference type="InParanoid" id="I2GZL3"/>
<keyword evidence="2 4" id="KW-0689">Ribosomal protein</keyword>
<dbReference type="OrthoDB" id="540873at2759"/>
<dbReference type="PANTHER" id="PTHR11655:SF14">
    <property type="entry name" value="LARGE RIBOSOMAL SUBUNIT PROTEIN UL6M"/>
    <property type="match status" value="1"/>
</dbReference>
<dbReference type="GO" id="GO:0006412">
    <property type="term" value="P:translation"/>
    <property type="evidence" value="ECO:0007669"/>
    <property type="project" value="InterPro"/>
</dbReference>
<dbReference type="GO" id="GO:0003735">
    <property type="term" value="F:structural constituent of ribosome"/>
    <property type="evidence" value="ECO:0007669"/>
    <property type="project" value="InterPro"/>
</dbReference>
<dbReference type="InterPro" id="IPR020040">
    <property type="entry name" value="Ribosomal_uL6_a/b-dom"/>
</dbReference>
<evidence type="ECO:0000256" key="4">
    <source>
        <dbReference type="RuleBase" id="RU003869"/>
    </source>
</evidence>
<evidence type="ECO:0000256" key="1">
    <source>
        <dbReference type="ARBA" id="ARBA00009356"/>
    </source>
</evidence>
<sequence>MVGIRLFSSTAKVLSHIGSAPITVNSDTQILLSTIKNPRIVRKGPTSMILSNNVDIKGPKGTLSLPIPDFVTVKEKDPKQWIVTVQNPTIKIQKAMWGTVRALLNNNVIGVNNGHTATLKFVGTGYRAQIDEEKNRLCCKVGKCVMQSLPIPKGITVTVKQPTLVLIEGIDKQQVKLFAAKIRMFHPPEPYKGKGIYVDDETIKLKAKKIK</sequence>
<dbReference type="EMBL" id="HE806317">
    <property type="protein sequence ID" value="CCH59565.1"/>
    <property type="molecule type" value="Genomic_DNA"/>
</dbReference>
<dbReference type="Proteomes" id="UP000002866">
    <property type="component" value="Chromosome 2"/>
</dbReference>
<name>I2GZL3_HENB6</name>
<dbReference type="eggNOG" id="KOG3254">
    <property type="taxonomic scope" value="Eukaryota"/>
</dbReference>
<dbReference type="PROSITE" id="PS00525">
    <property type="entry name" value="RIBOSOMAL_L6_1"/>
    <property type="match status" value="1"/>
</dbReference>
<gene>
    <name evidence="6" type="primary">TBLA0B07470</name>
    <name evidence="6" type="ORF">TBLA_0B07470</name>
</gene>
<dbReference type="SUPFAM" id="SSF56053">
    <property type="entry name" value="Ribosomal protein L6"/>
    <property type="match status" value="2"/>
</dbReference>
<dbReference type="PANTHER" id="PTHR11655">
    <property type="entry name" value="60S/50S RIBOSOMAL PROTEIN L6/L9"/>
    <property type="match status" value="1"/>
</dbReference>
<dbReference type="KEGG" id="tbl:TBLA_0B07470"/>
<organism evidence="6 7">
    <name type="scientific">Henningerozyma blattae (strain ATCC 34711 / CBS 6284 / DSM 70876 / NBRC 10599 / NRRL Y-10934 / UCD 77-7)</name>
    <name type="common">Yeast</name>
    <name type="synonym">Tetrapisispora blattae</name>
    <dbReference type="NCBI Taxonomy" id="1071380"/>
    <lineage>
        <taxon>Eukaryota</taxon>
        <taxon>Fungi</taxon>
        <taxon>Dikarya</taxon>
        <taxon>Ascomycota</taxon>
        <taxon>Saccharomycotina</taxon>
        <taxon>Saccharomycetes</taxon>
        <taxon>Saccharomycetales</taxon>
        <taxon>Saccharomycetaceae</taxon>
        <taxon>Henningerozyma</taxon>
    </lineage>
</organism>
<dbReference type="PRINTS" id="PR00059">
    <property type="entry name" value="RIBOSOMALL6"/>
</dbReference>
<dbReference type="RefSeq" id="XP_004179084.1">
    <property type="nucleotide sequence ID" value="XM_004179036.1"/>
</dbReference>
<dbReference type="Gene3D" id="3.90.930.12">
    <property type="entry name" value="Ribosomal protein L6, alpha-beta domain"/>
    <property type="match status" value="2"/>
</dbReference>
<evidence type="ECO:0000313" key="6">
    <source>
        <dbReference type="EMBL" id="CCH59565.1"/>
    </source>
</evidence>
<evidence type="ECO:0000313" key="7">
    <source>
        <dbReference type="Proteomes" id="UP000002866"/>
    </source>
</evidence>
<dbReference type="InterPro" id="IPR019906">
    <property type="entry name" value="Ribosomal_uL6_bac-type"/>
</dbReference>
<dbReference type="InterPro" id="IPR000702">
    <property type="entry name" value="Ribosomal_uL6-like"/>
</dbReference>
<protein>
    <recommendedName>
        <fullName evidence="5">Large ribosomal subunit protein uL6 alpha-beta domain-containing protein</fullName>
    </recommendedName>
</protein>
<keyword evidence="3 4" id="KW-0687">Ribonucleoprotein</keyword>
<proteinExistence type="inferred from homology"/>
<dbReference type="GeneID" id="14493887"/>
<dbReference type="GO" id="GO:0019843">
    <property type="term" value="F:rRNA binding"/>
    <property type="evidence" value="ECO:0007669"/>
    <property type="project" value="InterPro"/>
</dbReference>
<dbReference type="InterPro" id="IPR036789">
    <property type="entry name" value="Ribosomal_uL6-like_a/b-dom_sf"/>
</dbReference>
<dbReference type="GO" id="GO:0005762">
    <property type="term" value="C:mitochondrial large ribosomal subunit"/>
    <property type="evidence" value="ECO:0007669"/>
    <property type="project" value="TreeGrafter"/>
</dbReference>
<dbReference type="OMA" id="RERHGLC"/>
<keyword evidence="7" id="KW-1185">Reference proteome</keyword>
<evidence type="ECO:0000259" key="5">
    <source>
        <dbReference type="Pfam" id="PF00347"/>
    </source>
</evidence>
<feature type="domain" description="Large ribosomal subunit protein uL6 alpha-beta" evidence="5">
    <location>
        <begin position="52"/>
        <end position="114"/>
    </location>
</feature>
<reference evidence="6 7" key="1">
    <citation type="journal article" date="2011" name="Proc. Natl. Acad. Sci. U.S.A.">
        <title>Evolutionary erosion of yeast sex chromosomes by mating-type switching accidents.</title>
        <authorList>
            <person name="Gordon J.L."/>
            <person name="Armisen D."/>
            <person name="Proux-Wera E."/>
            <person name="Oheigeartaigh S.S."/>
            <person name="Byrne K.P."/>
            <person name="Wolfe K.H."/>
        </authorList>
    </citation>
    <scope>NUCLEOTIDE SEQUENCE [LARGE SCALE GENOMIC DNA]</scope>
    <source>
        <strain evidence="7">ATCC 34711 / CBS 6284 / DSM 70876 / NBRC 10599 / NRRL Y-10934 / UCD 77-7</strain>
    </source>
</reference>
<comment type="similarity">
    <text evidence="1 4">Belongs to the universal ribosomal protein uL6 family.</text>
</comment>